<dbReference type="EC" id="2.1.1.-" evidence="4"/>
<dbReference type="Proteomes" id="UP000192468">
    <property type="component" value="Unassembled WGS sequence"/>
</dbReference>
<keyword evidence="6" id="KW-1185">Reference proteome</keyword>
<gene>
    <name evidence="4" type="primary">trmR</name>
    <name evidence="5" type="ORF">SAMN02745134_01322</name>
</gene>
<keyword evidence="4" id="KW-0460">Magnesium</keyword>
<keyword evidence="3 4" id="KW-0949">S-adenosyl-L-methionine</keyword>
<evidence type="ECO:0000313" key="6">
    <source>
        <dbReference type="Proteomes" id="UP000192468"/>
    </source>
</evidence>
<feature type="binding site" evidence="4">
    <location>
        <position position="160"/>
    </location>
    <ligand>
        <name>Mg(2+)</name>
        <dbReference type="ChEBI" id="CHEBI:18420"/>
    </ligand>
</feature>
<evidence type="ECO:0000256" key="3">
    <source>
        <dbReference type="ARBA" id="ARBA00022691"/>
    </source>
</evidence>
<reference evidence="5 6" key="1">
    <citation type="submission" date="2017-04" db="EMBL/GenBank/DDBJ databases">
        <authorList>
            <person name="Afonso C.L."/>
            <person name="Miller P.J."/>
            <person name="Scott M.A."/>
            <person name="Spackman E."/>
            <person name="Goraichik I."/>
            <person name="Dimitrov K.M."/>
            <person name="Suarez D.L."/>
            <person name="Swayne D.E."/>
        </authorList>
    </citation>
    <scope>NUCLEOTIDE SEQUENCE [LARGE SCALE GENOMIC DNA]</scope>
    <source>
        <strain evidence="5 6">DSM 12555</strain>
    </source>
</reference>
<dbReference type="GO" id="GO:0016300">
    <property type="term" value="F:tRNA (uridine) methyltransferase activity"/>
    <property type="evidence" value="ECO:0007669"/>
    <property type="project" value="UniProtKB-UniRule"/>
</dbReference>
<feature type="binding site" evidence="4">
    <location>
        <position position="87"/>
    </location>
    <ligand>
        <name>S-adenosyl-L-methionine</name>
        <dbReference type="ChEBI" id="CHEBI:59789"/>
    </ligand>
</feature>
<name>A0A1W1XDD6_9CLOT</name>
<protein>
    <recommendedName>
        <fullName evidence="4">tRNA 5-hydroxyuridine methyltransferase</fullName>
        <ecNumber evidence="4">2.1.1.-</ecNumber>
    </recommendedName>
    <alternativeName>
        <fullName evidence="4">ho5U methyltransferase</fullName>
    </alternativeName>
</protein>
<dbReference type="PROSITE" id="PS51682">
    <property type="entry name" value="SAM_OMT_I"/>
    <property type="match status" value="1"/>
</dbReference>
<evidence type="ECO:0000313" key="5">
    <source>
        <dbReference type="EMBL" id="SMC21511.1"/>
    </source>
</evidence>
<keyword evidence="4" id="KW-0819">tRNA processing</keyword>
<comment type="subunit">
    <text evidence="4">Homodimer.</text>
</comment>
<proteinExistence type="inferred from homology"/>
<dbReference type="InterPro" id="IPR029063">
    <property type="entry name" value="SAM-dependent_MTases_sf"/>
</dbReference>
<dbReference type="GO" id="GO:0030488">
    <property type="term" value="P:tRNA methylation"/>
    <property type="evidence" value="ECO:0007669"/>
    <property type="project" value="UniProtKB-UniRule"/>
</dbReference>
<feature type="binding site" evidence="4">
    <location>
        <position position="133"/>
    </location>
    <ligand>
        <name>Mg(2+)</name>
        <dbReference type="ChEBI" id="CHEBI:18420"/>
    </ligand>
</feature>
<dbReference type="PANTHER" id="PTHR10509:SF14">
    <property type="entry name" value="CAFFEOYL-COA O-METHYLTRANSFERASE 3-RELATED"/>
    <property type="match status" value="1"/>
</dbReference>
<comment type="caution">
    <text evidence="4">Lacks conserved residue(s) required for the propagation of feature annotation.</text>
</comment>
<dbReference type="AlphaFoldDB" id="A0A1W1XDD6"/>
<feature type="binding site" evidence="4">
    <location>
        <position position="133"/>
    </location>
    <ligand>
        <name>S-adenosyl-L-methionine</name>
        <dbReference type="ChEBI" id="CHEBI:59789"/>
    </ligand>
</feature>
<keyword evidence="4" id="KW-0479">Metal-binding</keyword>
<dbReference type="OrthoDB" id="9799672at2"/>
<dbReference type="RefSeq" id="WP_084114818.1">
    <property type="nucleotide sequence ID" value="NZ_FWXH01000003.1"/>
</dbReference>
<feature type="binding site" evidence="4">
    <location>
        <position position="39"/>
    </location>
    <ligand>
        <name>S-adenosyl-L-methionine</name>
        <dbReference type="ChEBI" id="CHEBI:59789"/>
    </ligand>
</feature>
<dbReference type="InterPro" id="IPR002935">
    <property type="entry name" value="SAM_O-MeTrfase"/>
</dbReference>
<evidence type="ECO:0000256" key="1">
    <source>
        <dbReference type="ARBA" id="ARBA00022603"/>
    </source>
</evidence>
<dbReference type="EMBL" id="FWXH01000003">
    <property type="protein sequence ID" value="SMC21511.1"/>
    <property type="molecule type" value="Genomic_DNA"/>
</dbReference>
<feature type="binding site" evidence="4">
    <location>
        <position position="69"/>
    </location>
    <ligand>
        <name>S-adenosyl-L-methionine</name>
        <dbReference type="ChEBI" id="CHEBI:59789"/>
    </ligand>
</feature>
<comment type="catalytic activity">
    <reaction evidence="4">
        <text>5-hydroxyuridine(34) in tRNA + S-adenosyl-L-methionine = 5-methoxyuridine(34) in tRNA + S-adenosyl-L-homocysteine + H(+)</text>
        <dbReference type="Rhea" id="RHEA:60524"/>
        <dbReference type="Rhea" id="RHEA-COMP:13381"/>
        <dbReference type="Rhea" id="RHEA-COMP:15591"/>
        <dbReference type="ChEBI" id="CHEBI:15378"/>
        <dbReference type="ChEBI" id="CHEBI:57856"/>
        <dbReference type="ChEBI" id="CHEBI:59789"/>
        <dbReference type="ChEBI" id="CHEBI:136877"/>
        <dbReference type="ChEBI" id="CHEBI:143860"/>
    </reaction>
</comment>
<comment type="function">
    <text evidence="4">Catalyzes the methylation of 5-hydroxyuridine (ho5U) to form 5-methoxyuridine (mo5U) at position 34 in tRNAs.</text>
</comment>
<dbReference type="SUPFAM" id="SSF53335">
    <property type="entry name" value="S-adenosyl-L-methionine-dependent methyltransferases"/>
    <property type="match status" value="1"/>
</dbReference>
<comment type="similarity">
    <text evidence="4">Belongs to the class I-like SAM-binding methyltransferase superfamily. Cation-dependent O-methyltransferase family.</text>
</comment>
<sequence length="219" mass="24978">MSGITYDYMEQYIKSLINEDSEILKELESFANENSVPIVQKETGKFLEFMVAVKKPLKILELGTAIGYSAILMCMNSGKNTKITTIERDDKMVKIASDNIFKYGYKDKIEVLQGDCLEVLKSLDDEFDMIFMDAGKGHYNHFLPECLRLLNKDGIIVADNVLFRGMVANNELVQRRKITIVKRMRKYLDLVSNDDKLITSIIPMGDGIAVTTRRNIDNE</sequence>
<keyword evidence="2 4" id="KW-0808">Transferase</keyword>
<dbReference type="GO" id="GO:0008757">
    <property type="term" value="F:S-adenosylmethionine-dependent methyltransferase activity"/>
    <property type="evidence" value="ECO:0007669"/>
    <property type="project" value="TreeGrafter"/>
</dbReference>
<dbReference type="GO" id="GO:0008171">
    <property type="term" value="F:O-methyltransferase activity"/>
    <property type="evidence" value="ECO:0007669"/>
    <property type="project" value="InterPro"/>
</dbReference>
<dbReference type="PANTHER" id="PTHR10509">
    <property type="entry name" value="O-METHYLTRANSFERASE-RELATED"/>
    <property type="match status" value="1"/>
</dbReference>
<evidence type="ECO:0000256" key="2">
    <source>
        <dbReference type="ARBA" id="ARBA00022679"/>
    </source>
</evidence>
<organism evidence="5 6">
    <name type="scientific">Clostridium acidisoli DSM 12555</name>
    <dbReference type="NCBI Taxonomy" id="1121291"/>
    <lineage>
        <taxon>Bacteria</taxon>
        <taxon>Bacillati</taxon>
        <taxon>Bacillota</taxon>
        <taxon>Clostridia</taxon>
        <taxon>Eubacteriales</taxon>
        <taxon>Clostridiaceae</taxon>
        <taxon>Clostridium</taxon>
    </lineage>
</organism>
<dbReference type="InterPro" id="IPR043675">
    <property type="entry name" value="TrmR_methyltr"/>
</dbReference>
<dbReference type="InterPro" id="IPR050362">
    <property type="entry name" value="Cation-dep_OMT"/>
</dbReference>
<dbReference type="Pfam" id="PF01596">
    <property type="entry name" value="Methyltransf_3"/>
    <property type="match status" value="1"/>
</dbReference>
<dbReference type="GO" id="GO:0000287">
    <property type="term" value="F:magnesium ion binding"/>
    <property type="evidence" value="ECO:0007669"/>
    <property type="project" value="UniProtKB-UniRule"/>
</dbReference>
<evidence type="ECO:0000256" key="4">
    <source>
        <dbReference type="HAMAP-Rule" id="MF_02217"/>
    </source>
</evidence>
<feature type="binding site" evidence="4">
    <location>
        <position position="159"/>
    </location>
    <ligand>
        <name>Mg(2+)</name>
        <dbReference type="ChEBI" id="CHEBI:18420"/>
    </ligand>
</feature>
<dbReference type="Gene3D" id="3.40.50.150">
    <property type="entry name" value="Vaccinia Virus protein VP39"/>
    <property type="match status" value="1"/>
</dbReference>
<dbReference type="STRING" id="1121291.SAMN02745134_01322"/>
<accession>A0A1W1XDD6</accession>
<dbReference type="CDD" id="cd02440">
    <property type="entry name" value="AdoMet_MTases"/>
    <property type="match status" value="1"/>
</dbReference>
<dbReference type="HAMAP" id="MF_02217">
    <property type="entry name" value="TrmR_methyltr"/>
    <property type="match status" value="1"/>
</dbReference>
<keyword evidence="1 4" id="KW-0489">Methyltransferase</keyword>